<proteinExistence type="predicted"/>
<organism evidence="1 2">
    <name type="scientific">Acrocarpospora corrugata</name>
    <dbReference type="NCBI Taxonomy" id="35763"/>
    <lineage>
        <taxon>Bacteria</taxon>
        <taxon>Bacillati</taxon>
        <taxon>Actinomycetota</taxon>
        <taxon>Actinomycetes</taxon>
        <taxon>Streptosporangiales</taxon>
        <taxon>Streptosporangiaceae</taxon>
        <taxon>Acrocarpospora</taxon>
    </lineage>
</organism>
<evidence type="ECO:0000313" key="1">
    <source>
        <dbReference type="EMBL" id="GES05534.1"/>
    </source>
</evidence>
<accession>A0A5M3W9I6</accession>
<dbReference type="EMBL" id="BLAD01000103">
    <property type="protein sequence ID" value="GES05534.1"/>
    <property type="molecule type" value="Genomic_DNA"/>
</dbReference>
<gene>
    <name evidence="1" type="ORF">Acor_76020</name>
</gene>
<keyword evidence="2" id="KW-1185">Reference proteome</keyword>
<sequence>MAPNPQDMAPNPRSEELRRVLAKVRVQVAQLEEALDRPHVEFTGKAVWVGPVARTFTEELTARRARLRVLAQRIIEELENELRGTPERVARSSAAW</sequence>
<name>A0A5M3W9I6_9ACTN</name>
<dbReference type="Proteomes" id="UP000334990">
    <property type="component" value="Unassembled WGS sequence"/>
</dbReference>
<comment type="caution">
    <text evidence="1">The sequence shown here is derived from an EMBL/GenBank/DDBJ whole genome shotgun (WGS) entry which is preliminary data.</text>
</comment>
<dbReference type="OrthoDB" id="3543005at2"/>
<dbReference type="RefSeq" id="WP_155341518.1">
    <property type="nucleotide sequence ID" value="NZ_BAAABN010000101.1"/>
</dbReference>
<protein>
    <submittedName>
        <fullName evidence="1">Uncharacterized protein</fullName>
    </submittedName>
</protein>
<evidence type="ECO:0000313" key="2">
    <source>
        <dbReference type="Proteomes" id="UP000334990"/>
    </source>
</evidence>
<dbReference type="AlphaFoldDB" id="A0A5M3W9I6"/>
<reference evidence="1 2" key="1">
    <citation type="submission" date="2019-10" db="EMBL/GenBank/DDBJ databases">
        <title>Whole genome shotgun sequence of Acrocarpospora corrugata NBRC 13972.</title>
        <authorList>
            <person name="Ichikawa N."/>
            <person name="Kimura A."/>
            <person name="Kitahashi Y."/>
            <person name="Komaki H."/>
            <person name="Oguchi A."/>
        </authorList>
    </citation>
    <scope>NUCLEOTIDE SEQUENCE [LARGE SCALE GENOMIC DNA]</scope>
    <source>
        <strain evidence="1 2">NBRC 13972</strain>
    </source>
</reference>